<dbReference type="PANTHER" id="PTHR33402">
    <property type="entry name" value="VQ MOTIF-CONTAINING PROTEIN 11-LIKE"/>
    <property type="match status" value="1"/>
</dbReference>
<accession>A0AAD3SM61</accession>
<proteinExistence type="predicted"/>
<evidence type="ECO:0000256" key="3">
    <source>
        <dbReference type="ARBA" id="ARBA00023242"/>
    </source>
</evidence>
<dbReference type="Proteomes" id="UP001279734">
    <property type="component" value="Unassembled WGS sequence"/>
</dbReference>
<feature type="region of interest" description="Disordered" evidence="4">
    <location>
        <begin position="157"/>
        <end position="186"/>
    </location>
</feature>
<name>A0AAD3SM61_NEPGR</name>
<comment type="subcellular location">
    <subcellularLocation>
        <location evidence="1">Nucleus</location>
    </subcellularLocation>
</comment>
<feature type="domain" description="VQ" evidence="5">
    <location>
        <begin position="33"/>
        <end position="58"/>
    </location>
</feature>
<evidence type="ECO:0000313" key="6">
    <source>
        <dbReference type="EMBL" id="GMH14298.1"/>
    </source>
</evidence>
<keyword evidence="3" id="KW-0539">Nucleus</keyword>
<dbReference type="AlphaFoldDB" id="A0AAD3SM61"/>
<evidence type="ECO:0000313" key="7">
    <source>
        <dbReference type="Proteomes" id="UP001279734"/>
    </source>
</evidence>
<dbReference type="InterPro" id="IPR039611">
    <property type="entry name" value="VQ_4/11/13/19/31/33"/>
</dbReference>
<evidence type="ECO:0000256" key="2">
    <source>
        <dbReference type="ARBA" id="ARBA00022553"/>
    </source>
</evidence>
<evidence type="ECO:0000259" key="5">
    <source>
        <dbReference type="Pfam" id="PF05678"/>
    </source>
</evidence>
<evidence type="ECO:0000256" key="4">
    <source>
        <dbReference type="SAM" id="MobiDB-lite"/>
    </source>
</evidence>
<comment type="caution">
    <text evidence="6">The sequence shown here is derived from an EMBL/GenBank/DDBJ whole genome shotgun (WGS) entry which is preliminary data.</text>
</comment>
<dbReference type="PANTHER" id="PTHR33402:SF19">
    <property type="entry name" value="VQ MOTIF-CONTAINING PROTEIN 11"/>
    <property type="match status" value="1"/>
</dbReference>
<evidence type="ECO:0000256" key="1">
    <source>
        <dbReference type="ARBA" id="ARBA00004123"/>
    </source>
</evidence>
<feature type="compositionally biased region" description="Polar residues" evidence="4">
    <location>
        <begin position="160"/>
        <end position="170"/>
    </location>
</feature>
<organism evidence="6 7">
    <name type="scientific">Nepenthes gracilis</name>
    <name type="common">Slender pitcher plant</name>
    <dbReference type="NCBI Taxonomy" id="150966"/>
    <lineage>
        <taxon>Eukaryota</taxon>
        <taxon>Viridiplantae</taxon>
        <taxon>Streptophyta</taxon>
        <taxon>Embryophyta</taxon>
        <taxon>Tracheophyta</taxon>
        <taxon>Spermatophyta</taxon>
        <taxon>Magnoliopsida</taxon>
        <taxon>eudicotyledons</taxon>
        <taxon>Gunneridae</taxon>
        <taxon>Pentapetalae</taxon>
        <taxon>Caryophyllales</taxon>
        <taxon>Nepenthaceae</taxon>
        <taxon>Nepenthes</taxon>
    </lineage>
</organism>
<feature type="region of interest" description="Disordered" evidence="4">
    <location>
        <begin position="55"/>
        <end position="90"/>
    </location>
</feature>
<dbReference type="GO" id="GO:0005634">
    <property type="term" value="C:nucleus"/>
    <property type="evidence" value="ECO:0007669"/>
    <property type="project" value="UniProtKB-SubCell"/>
</dbReference>
<dbReference type="EMBL" id="BSYO01000013">
    <property type="protein sequence ID" value="GMH14298.1"/>
    <property type="molecule type" value="Genomic_DNA"/>
</dbReference>
<protein>
    <recommendedName>
        <fullName evidence="5">VQ domain-containing protein</fullName>
    </recommendedName>
</protein>
<keyword evidence="2" id="KW-0597">Phosphoprotein</keyword>
<keyword evidence="7" id="KW-1185">Reference proteome</keyword>
<reference evidence="6" key="1">
    <citation type="submission" date="2023-05" db="EMBL/GenBank/DDBJ databases">
        <title>Nepenthes gracilis genome sequencing.</title>
        <authorList>
            <person name="Fukushima K."/>
        </authorList>
    </citation>
    <scope>NUCLEOTIDE SEQUENCE</scope>
    <source>
        <strain evidence="6">SING2019-196</strain>
    </source>
</reference>
<sequence length="186" mass="19797">MASNTGASATTADTAAIKLPIIVAGHDPCTASSTTTFVQADPSNFRAVVQQLTGAPTSDLSGPIPDPHSFPSSKPARKPTTGDVGVGRPAFKLHERRQAMRKLDIELNDSCGSTVMVSPVSPLELLGRGMMISPRMPRSPAEEEERAIAEKGFYLHPVSPLSTPRDSQPQLLPLFPLHSPKDDDCC</sequence>
<dbReference type="InterPro" id="IPR008889">
    <property type="entry name" value="VQ"/>
</dbReference>
<gene>
    <name evidence="6" type="ORF">Nepgr_016139</name>
</gene>
<dbReference type="Pfam" id="PF05678">
    <property type="entry name" value="VQ"/>
    <property type="match status" value="1"/>
</dbReference>